<dbReference type="InterPro" id="IPR010982">
    <property type="entry name" value="Lambda_DNA-bd_dom_sf"/>
</dbReference>
<dbReference type="InterPro" id="IPR028082">
    <property type="entry name" value="Peripla_BP_I"/>
</dbReference>
<dbReference type="Pfam" id="PF13377">
    <property type="entry name" value="Peripla_BP_3"/>
    <property type="match status" value="1"/>
</dbReference>
<dbReference type="GO" id="GO:0003700">
    <property type="term" value="F:DNA-binding transcription factor activity"/>
    <property type="evidence" value="ECO:0007669"/>
    <property type="project" value="TreeGrafter"/>
</dbReference>
<dbReference type="CDD" id="cd01392">
    <property type="entry name" value="HTH_LacI"/>
    <property type="match status" value="1"/>
</dbReference>
<sequence>MILIAKRRREPDRGDEQGSAVKAGNVQYTACNFCNRKNHMATMLEVAKRAGVSKATVSRVLSGNGYVSQETKDRVFKAVAESGYRPNLLARNLATKTTQTLGLVVTNTLYHGVYFSELLYHVARMTEDKGRQLILADGKHSAQEEREAIQYLLDLRCDAIIIYPRFLTVDEMDEIVENHSQPIMVLNRRLRRHASHCVWSDQKASAMRVVERLIALGHRNIAFITGSLDSPTGVERLAGYKDALAGHGIALNEALIAEGRWTPETGAAGVESLRKRGVTYSALVASNDDMAIGAMKQLHQLGVKVPEQVSVVGFDDIALAPYMVPSLASVRVPVTEMIKESINRLIFMLDGGEFNFQQSFPGALIERESLVAGPCA</sequence>
<dbReference type="InterPro" id="IPR001387">
    <property type="entry name" value="Cro/C1-type_HTH"/>
</dbReference>
<dbReference type="PATRIC" id="fig|1420013.3.peg.1169"/>
<dbReference type="KEGG" id="kps:KPNJ2_01221"/>
<dbReference type="PROSITE" id="PS50943">
    <property type="entry name" value="HTH_CROC1"/>
    <property type="match status" value="1"/>
</dbReference>
<dbReference type="SUPFAM" id="SSF47413">
    <property type="entry name" value="lambda repressor-like DNA-binding domains"/>
    <property type="match status" value="1"/>
</dbReference>
<gene>
    <name evidence="6" type="ORF">KPNJ2_01221</name>
</gene>
<dbReference type="InterPro" id="IPR046335">
    <property type="entry name" value="LacI/GalR-like_sensor"/>
</dbReference>
<keyword evidence="1" id="KW-0805">Transcription regulation</keyword>
<dbReference type="GO" id="GO:0000976">
    <property type="term" value="F:transcription cis-regulatory region binding"/>
    <property type="evidence" value="ECO:0007669"/>
    <property type="project" value="TreeGrafter"/>
</dbReference>
<name>W8VEQ7_KLEPN</name>
<dbReference type="Gene3D" id="3.40.50.2300">
    <property type="match status" value="2"/>
</dbReference>
<dbReference type="Pfam" id="PF00356">
    <property type="entry name" value="LacI"/>
    <property type="match status" value="1"/>
</dbReference>
<dbReference type="EMBL" id="CP006918">
    <property type="protein sequence ID" value="AHM78001.1"/>
    <property type="molecule type" value="Genomic_DNA"/>
</dbReference>
<keyword evidence="2" id="KW-0238">DNA-binding</keyword>
<dbReference type="SMART" id="SM00354">
    <property type="entry name" value="HTH_LACI"/>
    <property type="match status" value="1"/>
</dbReference>
<evidence type="ECO:0000313" key="6">
    <source>
        <dbReference type="EMBL" id="AHM78001.1"/>
    </source>
</evidence>
<feature type="domain" description="HTH lacI-type" evidence="4">
    <location>
        <begin position="41"/>
        <end position="95"/>
    </location>
</feature>
<proteinExistence type="predicted"/>
<evidence type="ECO:0000259" key="4">
    <source>
        <dbReference type="PROSITE" id="PS50932"/>
    </source>
</evidence>
<dbReference type="HOGENOM" id="CLU_037628_6_0_6"/>
<accession>W8VEQ7</accession>
<dbReference type="AlphaFoldDB" id="W8VEQ7"/>
<dbReference type="Proteomes" id="UP000019586">
    <property type="component" value="Chromosome"/>
</dbReference>
<evidence type="ECO:0000256" key="1">
    <source>
        <dbReference type="ARBA" id="ARBA00023015"/>
    </source>
</evidence>
<feature type="domain" description="HTH cro/C1-type" evidence="5">
    <location>
        <begin position="42"/>
        <end position="71"/>
    </location>
</feature>
<dbReference type="CDD" id="cd06270">
    <property type="entry name" value="PBP1_GalS-like"/>
    <property type="match status" value="1"/>
</dbReference>
<evidence type="ECO:0000313" key="7">
    <source>
        <dbReference type="Proteomes" id="UP000019586"/>
    </source>
</evidence>
<keyword evidence="3" id="KW-0804">Transcription</keyword>
<dbReference type="PANTHER" id="PTHR30146:SF67">
    <property type="entry name" value="HTH-TYPE TRANSCRIPTIONAL REGULATOR ASCG"/>
    <property type="match status" value="1"/>
</dbReference>
<evidence type="ECO:0000256" key="3">
    <source>
        <dbReference type="ARBA" id="ARBA00023163"/>
    </source>
</evidence>
<reference evidence="6 7" key="1">
    <citation type="journal article" date="2014" name="Proc. Natl. Acad. Sci. U.S.A.">
        <title>Molecular dissection of the evolution of carbapenem-resistant multilocus sequence type 258 Klebsiella pneumoniae.</title>
        <authorList>
            <person name="Deleo F.R."/>
            <person name="Chen L."/>
            <person name="Porcella S.F."/>
            <person name="Martens C.A."/>
            <person name="Kobayashi S.D."/>
            <person name="Porter A.R."/>
            <person name="Chavda K.D."/>
            <person name="Jacobs M.R."/>
            <person name="Mathema B."/>
            <person name="Olsen R.J."/>
            <person name="Bonomo R.A."/>
            <person name="Musser J.M."/>
            <person name="Kreiswirth B.N."/>
        </authorList>
    </citation>
    <scope>NUCLEOTIDE SEQUENCE [LARGE SCALE GENOMIC DNA]</scope>
    <source>
        <strain evidence="6">30684/NJST258_2</strain>
    </source>
</reference>
<dbReference type="InterPro" id="IPR000843">
    <property type="entry name" value="HTH_LacI"/>
</dbReference>
<organism evidence="6 7">
    <name type="scientific">Klebsiella pneumoniae 30684/NJST258_2</name>
    <dbReference type="NCBI Taxonomy" id="1420013"/>
    <lineage>
        <taxon>Bacteria</taxon>
        <taxon>Pseudomonadati</taxon>
        <taxon>Pseudomonadota</taxon>
        <taxon>Gammaproteobacteria</taxon>
        <taxon>Enterobacterales</taxon>
        <taxon>Enterobacteriaceae</taxon>
        <taxon>Klebsiella/Raoultella group</taxon>
        <taxon>Klebsiella</taxon>
        <taxon>Klebsiella pneumoniae complex</taxon>
    </lineage>
</organism>
<dbReference type="PANTHER" id="PTHR30146">
    <property type="entry name" value="LACI-RELATED TRANSCRIPTIONAL REPRESSOR"/>
    <property type="match status" value="1"/>
</dbReference>
<dbReference type="SUPFAM" id="SSF53822">
    <property type="entry name" value="Periplasmic binding protein-like I"/>
    <property type="match status" value="1"/>
</dbReference>
<dbReference type="Gene3D" id="1.10.260.40">
    <property type="entry name" value="lambda repressor-like DNA-binding domains"/>
    <property type="match status" value="1"/>
</dbReference>
<protein>
    <submittedName>
        <fullName evidence="6">Cryptic asc operon repressor</fullName>
    </submittedName>
</protein>
<dbReference type="PROSITE" id="PS00356">
    <property type="entry name" value="HTH_LACI_1"/>
    <property type="match status" value="1"/>
</dbReference>
<evidence type="ECO:0000259" key="5">
    <source>
        <dbReference type="PROSITE" id="PS50943"/>
    </source>
</evidence>
<evidence type="ECO:0000256" key="2">
    <source>
        <dbReference type="ARBA" id="ARBA00023125"/>
    </source>
</evidence>
<dbReference type="PROSITE" id="PS50932">
    <property type="entry name" value="HTH_LACI_2"/>
    <property type="match status" value="1"/>
</dbReference>